<dbReference type="InterPro" id="IPR003593">
    <property type="entry name" value="AAA+_ATPase"/>
</dbReference>
<organism evidence="2 3">
    <name type="scientific">Sphingomonas qilianensis</name>
    <dbReference type="NCBI Taxonomy" id="1736690"/>
    <lineage>
        <taxon>Bacteria</taxon>
        <taxon>Pseudomonadati</taxon>
        <taxon>Pseudomonadota</taxon>
        <taxon>Alphaproteobacteria</taxon>
        <taxon>Sphingomonadales</taxon>
        <taxon>Sphingomonadaceae</taxon>
        <taxon>Sphingomonas</taxon>
    </lineage>
</organism>
<dbReference type="InterPro" id="IPR011704">
    <property type="entry name" value="ATPase_dyneun-rel_AAA"/>
</dbReference>
<evidence type="ECO:0000313" key="3">
    <source>
        <dbReference type="Proteomes" id="UP001404104"/>
    </source>
</evidence>
<dbReference type="Gene3D" id="3.40.50.300">
    <property type="entry name" value="P-loop containing nucleotide triphosphate hydrolases"/>
    <property type="match status" value="2"/>
</dbReference>
<comment type="caution">
    <text evidence="2">The sequence shown here is derived from an EMBL/GenBank/DDBJ whole genome shotgun (WGS) entry which is preliminary data.</text>
</comment>
<gene>
    <name evidence="2" type="ORF">ABC969_09900</name>
</gene>
<dbReference type="SMART" id="SM00382">
    <property type="entry name" value="AAA"/>
    <property type="match status" value="1"/>
</dbReference>
<keyword evidence="3" id="KW-1185">Reference proteome</keyword>
<dbReference type="RefSeq" id="WP_345864524.1">
    <property type="nucleotide sequence ID" value="NZ_JBDIMF010000003.1"/>
</dbReference>
<dbReference type="EMBL" id="JBDIMF010000003">
    <property type="protein sequence ID" value="MEN2786730.1"/>
    <property type="molecule type" value="Genomic_DNA"/>
</dbReference>
<proteinExistence type="predicted"/>
<dbReference type="Proteomes" id="UP001404104">
    <property type="component" value="Unassembled WGS sequence"/>
</dbReference>
<dbReference type="PANTHER" id="PTHR37291">
    <property type="entry name" value="5-METHYLCYTOSINE-SPECIFIC RESTRICTION ENZYME B"/>
    <property type="match status" value="1"/>
</dbReference>
<evidence type="ECO:0000313" key="2">
    <source>
        <dbReference type="EMBL" id="MEN2786730.1"/>
    </source>
</evidence>
<dbReference type="InterPro" id="IPR027417">
    <property type="entry name" value="P-loop_NTPase"/>
</dbReference>
<sequence length="857" mass="95203">MSDRDLIFYDEKGARFQPVKHFNRATGRSAYRVKPRGASNRTEDFLEVDTIEEIARAMLVDGLAARVKAFSGGPVSVLRFGADTLASYELSPAIAEQLGIPARSGAPAPAAGTPQLEGLRTRFLSAYADFEDIGGFAATSGAYYAAYRSRVDALLSVAATHAADGWAVLQDILRASQTGRGALPPFFDGDVNWRTPRARDANPVAFDRALDALTQGAGDPPIAISAFNEVFWPALSAIGEPNTFRDTRVIPSTVLAALAPDRAISVRYQLYSNAERLLNDRSLFANKPMTADEYRAVLALADQIRMALVGWGWKPRDLWDVHGFILATCADRNVDPAFAEAAPMPIREPAMPSPTNLILYGPPGTGKTHATAREAVLLCGEIPPDDRDELMLAYRRLLDAGRIEFVTFHQSMAYEEFVEGLRPTTSGNSETGADIGEVSSGGFRLEPQDGIFKQISERARLSEVSDAPRHLDRRRSVFKIALGRRGEEENRIDEGLQQGLIHLGWGGTMDWSGEQFDTFEPIRREWLDKVDPAATGKDPNIEMMYTFRAAMRPGDYVILSDGRDIVRAVAEITGEYFYDPAADFHPHRRTVKWLWQKPSGVPRERFYPRQFRRHSTYQLSAKAIDWDALDDIVYPSDGVSSGVGAPHVLIIDEINRANISKVFGELITLLEPDKRLGAENALRVRLPYSRDLFGVPANLHIIGTMNTADRSIALLDTALRRRFDFREMMPDASILPAVTGINLSALLTRLNERIEYLFDREHQVGHAFFMGCKTRADVDGVMRRKVLPLLAEYFHEDWGKIAAVLGDAKGERFLKRTLLAAPDGLETEYGGERYRWSVRKPERDTDSFGIDAYAGLA</sequence>
<dbReference type="InterPro" id="IPR052934">
    <property type="entry name" value="Methyl-DNA_Rec/Restrict_Enz"/>
</dbReference>
<dbReference type="PANTHER" id="PTHR37291:SF1">
    <property type="entry name" value="TYPE IV METHYL-DIRECTED RESTRICTION ENZYME ECOKMCRB SUBUNIT"/>
    <property type="match status" value="1"/>
</dbReference>
<accession>A0ABU9XTR2</accession>
<reference evidence="2 3" key="1">
    <citation type="submission" date="2024-05" db="EMBL/GenBank/DDBJ databases">
        <authorList>
            <person name="Liu Q."/>
            <person name="Xin Y.-H."/>
        </authorList>
    </citation>
    <scope>NUCLEOTIDE SEQUENCE [LARGE SCALE GENOMIC DNA]</scope>
    <source>
        <strain evidence="2 3">CGMCC 1.15349</strain>
    </source>
</reference>
<evidence type="ECO:0000259" key="1">
    <source>
        <dbReference type="SMART" id="SM00382"/>
    </source>
</evidence>
<dbReference type="Pfam" id="PF07728">
    <property type="entry name" value="AAA_5"/>
    <property type="match status" value="1"/>
</dbReference>
<name>A0ABU9XTR2_9SPHN</name>
<feature type="domain" description="AAA+ ATPase" evidence="1">
    <location>
        <begin position="353"/>
        <end position="733"/>
    </location>
</feature>
<protein>
    <submittedName>
        <fullName evidence="2">AAA family ATPase</fullName>
    </submittedName>
</protein>
<dbReference type="SUPFAM" id="SSF52540">
    <property type="entry name" value="P-loop containing nucleoside triphosphate hydrolases"/>
    <property type="match status" value="1"/>
</dbReference>